<comment type="catalytic activity">
    <reaction evidence="8">
        <text>N-acetylputrescine + O2 + H2O = 4-acetamidobutanal + H2O2 + NH4(+)</text>
        <dbReference type="Rhea" id="RHEA:70283"/>
        <dbReference type="ChEBI" id="CHEBI:7386"/>
        <dbReference type="ChEBI" id="CHEBI:15377"/>
        <dbReference type="ChEBI" id="CHEBI:15379"/>
        <dbReference type="ChEBI" id="CHEBI:16240"/>
        <dbReference type="ChEBI" id="CHEBI:28938"/>
        <dbReference type="ChEBI" id="CHEBI:58263"/>
    </reaction>
    <physiologicalReaction direction="left-to-right" evidence="8">
        <dbReference type="Rhea" id="RHEA:70284"/>
    </physiologicalReaction>
</comment>
<accession>A0A443SHQ1</accession>
<feature type="binding site" evidence="9">
    <location>
        <position position="19"/>
    </location>
    <ligand>
        <name>FAD</name>
        <dbReference type="ChEBI" id="CHEBI:57692"/>
    </ligand>
</feature>
<sequence length="509" mass="57373">MSILDTNKYDVIIIGAGVSGLCAAKLLKESGVNNLLVLEANDRVGGRTYTKRTPKVKWVDVGGAYVGPNQANIRRIAGDLGVEIYQLNTEGEMTNFYEGKNHINDATVVPYHAESYVESWDLKNLFKKMDALGEEIQTDAPWKCKHAEEWDQMTYKEFVERQCWTKRGREIGLFIANDIFTATPHEISLLFALWYIKMGKGTKSVFANVDGAQDSKFNGGAMQISEKIVDILGHEKVMLNKAVYSIDQTSSYVTLKTVDGYEYKARRVIMAIPPCLQMKIHYSPALPPLRNQMLQRFPMGSVIKCIVYYETPFWREKGFCGTTTIEDFDKHPLSVTLDDSKRDGSYPAIIGLFATADKNRKLCALSEEERKRRICESFSVVFDSEDALTPIHYEEFDWSAEQYSGGGYTGICPPGFLTEFGKIIRQPIGKVHFAGTETASEWFGYIDGAVSAGERAAKEVMHAMKIIPRTKPSQTLASDKNDTIVHYANYLPNFKKCFKYVTSFIFGKQ</sequence>
<gene>
    <name evidence="12" type="ORF">B4U80_10419</name>
</gene>
<comment type="catalytic activity">
    <reaction evidence="6">
        <text>a secondary aliphatic amine + O2 + H2O = a primary amine + an aldehyde + H2O2</text>
        <dbReference type="Rhea" id="RHEA:26414"/>
        <dbReference type="ChEBI" id="CHEBI:15377"/>
        <dbReference type="ChEBI" id="CHEBI:15379"/>
        <dbReference type="ChEBI" id="CHEBI:16240"/>
        <dbReference type="ChEBI" id="CHEBI:17478"/>
        <dbReference type="ChEBI" id="CHEBI:58855"/>
        <dbReference type="ChEBI" id="CHEBI:65296"/>
        <dbReference type="EC" id="1.4.3.4"/>
    </reaction>
</comment>
<comment type="cofactor">
    <cofactor evidence="1 10">
        <name>FAD</name>
        <dbReference type="ChEBI" id="CHEBI:57692"/>
    </cofactor>
</comment>
<dbReference type="OrthoDB" id="337104at2759"/>
<evidence type="ECO:0000256" key="2">
    <source>
        <dbReference type="ARBA" id="ARBA00004362"/>
    </source>
</evidence>
<evidence type="ECO:0000313" key="12">
    <source>
        <dbReference type="EMBL" id="RWS27061.1"/>
    </source>
</evidence>
<keyword evidence="13" id="KW-1185">Reference proteome</keyword>
<dbReference type="EC" id="1.4.3.-" evidence="10"/>
<dbReference type="EMBL" id="NCKV01002275">
    <property type="protein sequence ID" value="RWS27061.1"/>
    <property type="molecule type" value="Genomic_DNA"/>
</dbReference>
<dbReference type="InterPro" id="IPR050703">
    <property type="entry name" value="Flavin_MAO"/>
</dbReference>
<dbReference type="InterPro" id="IPR002937">
    <property type="entry name" value="Amino_oxidase"/>
</dbReference>
<dbReference type="Pfam" id="PF01593">
    <property type="entry name" value="Amino_oxidase"/>
    <property type="match status" value="1"/>
</dbReference>
<feature type="binding site" evidence="9">
    <location>
        <begin position="39"/>
        <end position="40"/>
    </location>
    <ligand>
        <name>FAD</name>
        <dbReference type="ChEBI" id="CHEBI:57692"/>
    </ligand>
</feature>
<dbReference type="GO" id="GO:0008131">
    <property type="term" value="F:primary methylamine oxidase activity"/>
    <property type="evidence" value="ECO:0007669"/>
    <property type="project" value="TreeGrafter"/>
</dbReference>
<dbReference type="SUPFAM" id="SSF51905">
    <property type="entry name" value="FAD/NAD(P)-binding domain"/>
    <property type="match status" value="1"/>
</dbReference>
<comment type="catalytic activity">
    <reaction evidence="7">
        <text>benzylamine + O2 + H2O = benzaldehyde + H2O2 + NH4(+)</text>
        <dbReference type="Rhea" id="RHEA:59424"/>
        <dbReference type="ChEBI" id="CHEBI:15377"/>
        <dbReference type="ChEBI" id="CHEBI:15379"/>
        <dbReference type="ChEBI" id="CHEBI:16240"/>
        <dbReference type="ChEBI" id="CHEBI:17169"/>
        <dbReference type="ChEBI" id="CHEBI:28938"/>
        <dbReference type="ChEBI" id="CHEBI:225238"/>
    </reaction>
    <physiologicalReaction direction="left-to-right" evidence="7">
        <dbReference type="Rhea" id="RHEA:59425"/>
    </physiologicalReaction>
</comment>
<evidence type="ECO:0000256" key="10">
    <source>
        <dbReference type="RuleBase" id="RU362067"/>
    </source>
</evidence>
<dbReference type="Gene3D" id="3.90.660.10">
    <property type="match status" value="1"/>
</dbReference>
<feature type="binding site" evidence="9">
    <location>
        <position position="437"/>
    </location>
    <ligand>
        <name>FAD</name>
        <dbReference type="ChEBI" id="CHEBI:57692"/>
    </ligand>
</feature>
<comment type="caution">
    <text evidence="12">The sequence shown here is derived from an EMBL/GenBank/DDBJ whole genome shotgun (WGS) entry which is preliminary data.</text>
</comment>
<dbReference type="PRINTS" id="PR00757">
    <property type="entry name" value="AMINEOXDASEF"/>
</dbReference>
<dbReference type="Proteomes" id="UP000288716">
    <property type="component" value="Unassembled WGS sequence"/>
</dbReference>
<evidence type="ECO:0000256" key="7">
    <source>
        <dbReference type="ARBA" id="ARBA00049354"/>
    </source>
</evidence>
<dbReference type="InterPro" id="IPR036188">
    <property type="entry name" value="FAD/NAD-bd_sf"/>
</dbReference>
<evidence type="ECO:0000259" key="11">
    <source>
        <dbReference type="Pfam" id="PF01593"/>
    </source>
</evidence>
<reference evidence="12 13" key="1">
    <citation type="journal article" date="2018" name="Gigascience">
        <title>Genomes of trombidid mites reveal novel predicted allergens and laterally-transferred genes associated with secondary metabolism.</title>
        <authorList>
            <person name="Dong X."/>
            <person name="Chaisiri K."/>
            <person name="Xia D."/>
            <person name="Armstrong S.D."/>
            <person name="Fang Y."/>
            <person name="Donnelly M.J."/>
            <person name="Kadowaki T."/>
            <person name="McGarry J.W."/>
            <person name="Darby A.C."/>
            <person name="Makepeace B.L."/>
        </authorList>
    </citation>
    <scope>NUCLEOTIDE SEQUENCE [LARGE SCALE GENOMIC DNA]</scope>
    <source>
        <strain evidence="12">UoL-UT</strain>
    </source>
</reference>
<dbReference type="AlphaFoldDB" id="A0A443SHQ1"/>
<dbReference type="STRING" id="299467.A0A443SHQ1"/>
<dbReference type="PANTHER" id="PTHR43563">
    <property type="entry name" value="AMINE OXIDASE"/>
    <property type="match status" value="1"/>
</dbReference>
<protein>
    <recommendedName>
        <fullName evidence="10">Amine oxidase</fullName>
        <ecNumber evidence="10">1.4.3.-</ecNumber>
    </recommendedName>
</protein>
<dbReference type="GO" id="GO:0050660">
    <property type="term" value="F:flavin adenine dinucleotide binding"/>
    <property type="evidence" value="ECO:0007669"/>
    <property type="project" value="TreeGrafter"/>
</dbReference>
<name>A0A443SHQ1_9ACAR</name>
<evidence type="ECO:0000256" key="3">
    <source>
        <dbReference type="ARBA" id="ARBA00005995"/>
    </source>
</evidence>
<organism evidence="12 13">
    <name type="scientific">Leptotrombidium deliense</name>
    <dbReference type="NCBI Taxonomy" id="299467"/>
    <lineage>
        <taxon>Eukaryota</taxon>
        <taxon>Metazoa</taxon>
        <taxon>Ecdysozoa</taxon>
        <taxon>Arthropoda</taxon>
        <taxon>Chelicerata</taxon>
        <taxon>Arachnida</taxon>
        <taxon>Acari</taxon>
        <taxon>Acariformes</taxon>
        <taxon>Trombidiformes</taxon>
        <taxon>Prostigmata</taxon>
        <taxon>Anystina</taxon>
        <taxon>Parasitengona</taxon>
        <taxon>Trombiculoidea</taxon>
        <taxon>Trombiculidae</taxon>
        <taxon>Leptotrombidium</taxon>
    </lineage>
</organism>
<keyword evidence="10" id="KW-0274">FAD</keyword>
<evidence type="ECO:0000313" key="13">
    <source>
        <dbReference type="Proteomes" id="UP000288716"/>
    </source>
</evidence>
<evidence type="ECO:0000256" key="8">
    <source>
        <dbReference type="ARBA" id="ARBA00049430"/>
    </source>
</evidence>
<comment type="function">
    <text evidence="5">Catalyzes the oxidative deamination of primary and some secondary amines such as neurotransmitters, and exogenous amines including the tertiary amine, neurotoxin 1-methyl-4-phenyl-1,2,3,6-tetrahydropyridine (MPTP), with concomitant reduction of oxygen to hydrogen peroxide and participates in the metabolism of neuroactive and vasoactive amines in the central nervous system and peripheral tissues. Preferentially degrades benzylamine and phenylethylamine.</text>
</comment>
<dbReference type="SUPFAM" id="SSF54373">
    <property type="entry name" value="FAD-linked reductases, C-terminal domain"/>
    <property type="match status" value="1"/>
</dbReference>
<dbReference type="Gene3D" id="3.50.50.60">
    <property type="entry name" value="FAD/NAD(P)-binding domain"/>
    <property type="match status" value="1"/>
</dbReference>
<evidence type="ECO:0000256" key="4">
    <source>
        <dbReference type="ARBA" id="ARBA00023002"/>
    </source>
</evidence>
<feature type="domain" description="Amine oxidase" evidence="11">
    <location>
        <begin position="18"/>
        <end position="461"/>
    </location>
</feature>
<dbReference type="VEuPathDB" id="VectorBase:LDEU004977"/>
<dbReference type="PANTHER" id="PTHR43563:SF1">
    <property type="entry name" value="AMINE OXIDASE [FLAVIN-CONTAINING] B"/>
    <property type="match status" value="1"/>
</dbReference>
<evidence type="ECO:0000256" key="9">
    <source>
        <dbReference type="PIRSR" id="PIRSR601613-1"/>
    </source>
</evidence>
<evidence type="ECO:0000256" key="1">
    <source>
        <dbReference type="ARBA" id="ARBA00001974"/>
    </source>
</evidence>
<dbReference type="GO" id="GO:0005741">
    <property type="term" value="C:mitochondrial outer membrane"/>
    <property type="evidence" value="ECO:0007669"/>
    <property type="project" value="UniProtKB-SubCell"/>
</dbReference>
<keyword evidence="10" id="KW-0285">Flavoprotein</keyword>
<feature type="binding site" evidence="9">
    <location>
        <position position="243"/>
    </location>
    <ligand>
        <name>FAD</name>
        <dbReference type="ChEBI" id="CHEBI:57692"/>
    </ligand>
</feature>
<dbReference type="InterPro" id="IPR001613">
    <property type="entry name" value="Flavin_amine_oxidase"/>
</dbReference>
<evidence type="ECO:0000256" key="5">
    <source>
        <dbReference type="ARBA" id="ARBA00045409"/>
    </source>
</evidence>
<keyword evidence="4 10" id="KW-0560">Oxidoreductase</keyword>
<comment type="subcellular location">
    <subcellularLocation>
        <location evidence="2">Mitochondrion outer membrane</location>
        <topology evidence="2">Single-pass type IV membrane protein</topology>
        <orientation evidence="2">Cytoplasmic side</orientation>
    </subcellularLocation>
</comment>
<evidence type="ECO:0000256" key="6">
    <source>
        <dbReference type="ARBA" id="ARBA00048448"/>
    </source>
</evidence>
<dbReference type="Gene3D" id="1.10.405.10">
    <property type="entry name" value="Guanine Nucleotide Dissociation Inhibitor, domain 1"/>
    <property type="match status" value="1"/>
</dbReference>
<proteinExistence type="inferred from homology"/>
<dbReference type="GO" id="GO:0097621">
    <property type="term" value="F:monoamine oxidase activity"/>
    <property type="evidence" value="ECO:0007669"/>
    <property type="project" value="UniProtKB-EC"/>
</dbReference>
<comment type="similarity">
    <text evidence="3 10">Belongs to the flavin monoamine oxidase family.</text>
</comment>